<dbReference type="EMBL" id="JABAYA010000094">
    <property type="protein sequence ID" value="KAF7725579.1"/>
    <property type="molecule type" value="Genomic_DNA"/>
</dbReference>
<gene>
    <name evidence="1" type="ORF">EC973_009534</name>
</gene>
<dbReference type="OrthoDB" id="2379842at2759"/>
<name>A0A8H7END7_9FUNG</name>
<dbReference type="Proteomes" id="UP000605846">
    <property type="component" value="Unassembled WGS sequence"/>
</dbReference>
<proteinExistence type="predicted"/>
<organism evidence="1 2">
    <name type="scientific">Apophysomyces ossiformis</name>
    <dbReference type="NCBI Taxonomy" id="679940"/>
    <lineage>
        <taxon>Eukaryota</taxon>
        <taxon>Fungi</taxon>
        <taxon>Fungi incertae sedis</taxon>
        <taxon>Mucoromycota</taxon>
        <taxon>Mucoromycotina</taxon>
        <taxon>Mucoromycetes</taxon>
        <taxon>Mucorales</taxon>
        <taxon>Mucorineae</taxon>
        <taxon>Mucoraceae</taxon>
        <taxon>Apophysomyces</taxon>
    </lineage>
</organism>
<keyword evidence="2" id="KW-1185">Reference proteome</keyword>
<sequence length="139" mass="16383">MEYEITSETEQHAMSPCPLAYWLDGGTDLQLAADTFATPVAFYSSRGVVEHSSILYLPFRQPLRENPQHRPLIMHYRNNIHWDTIVVKPSIKIEWPPVMSRHAKVWQDLQLPMASYKTIWRYLHIKKQALKIEYHPDIL</sequence>
<reference evidence="1" key="1">
    <citation type="submission" date="2020-01" db="EMBL/GenBank/DDBJ databases">
        <title>Genome Sequencing of Three Apophysomyces-Like Fungal Strains Confirms a Novel Fungal Genus in the Mucoromycota with divergent Burkholderia-like Endosymbiotic Bacteria.</title>
        <authorList>
            <person name="Stajich J.E."/>
            <person name="Macias A.M."/>
            <person name="Carter-House D."/>
            <person name="Lovett B."/>
            <person name="Kasson L.R."/>
            <person name="Berry K."/>
            <person name="Grigoriev I."/>
            <person name="Chang Y."/>
            <person name="Spatafora J."/>
            <person name="Kasson M.T."/>
        </authorList>
    </citation>
    <scope>NUCLEOTIDE SEQUENCE</scope>
    <source>
        <strain evidence="1">NRRL A-21654</strain>
    </source>
</reference>
<evidence type="ECO:0000313" key="2">
    <source>
        <dbReference type="Proteomes" id="UP000605846"/>
    </source>
</evidence>
<comment type="caution">
    <text evidence="1">The sequence shown here is derived from an EMBL/GenBank/DDBJ whole genome shotgun (WGS) entry which is preliminary data.</text>
</comment>
<accession>A0A8H7END7</accession>
<dbReference type="AlphaFoldDB" id="A0A8H7END7"/>
<evidence type="ECO:0000313" key="1">
    <source>
        <dbReference type="EMBL" id="KAF7725579.1"/>
    </source>
</evidence>
<protein>
    <submittedName>
        <fullName evidence="1">Uncharacterized protein</fullName>
    </submittedName>
</protein>